<reference evidence="4 6" key="3">
    <citation type="submission" date="2020-04" db="EMBL/GenBank/DDBJ databases">
        <title>Complete Genomes and Methylome analysis of CBBP consortium that reverse antibiotic-induced susceptibility to vancomycin-resistant Enterococcus faecium infection.</title>
        <authorList>
            <person name="Fomenkov A."/>
            <person name="Zhang Z."/>
            <person name="Pamer E."/>
            <person name="Roberts R.J."/>
        </authorList>
    </citation>
    <scope>NUCLEOTIDE SEQUENCE [LARGE SCALE GENOMIC DNA]</scope>
    <source>
        <strain evidence="6">CBBP</strain>
        <strain evidence="4">CBBP-1</strain>
    </source>
</reference>
<evidence type="ECO:0000313" key="4">
    <source>
        <dbReference type="EMBL" id="QJE26828.1"/>
    </source>
</evidence>
<dbReference type="PANTHER" id="PTHR12110:SF41">
    <property type="entry name" value="INOSOSE DEHYDRATASE"/>
    <property type="match status" value="1"/>
</dbReference>
<name>A0A1Y4ISN4_PARDI</name>
<gene>
    <name evidence="3" type="ORF">B5F32_06905</name>
    <name evidence="4" type="ORF">HHO38_00060</name>
</gene>
<dbReference type="GO" id="GO:0016853">
    <property type="term" value="F:isomerase activity"/>
    <property type="evidence" value="ECO:0007669"/>
    <property type="project" value="UniProtKB-KW"/>
</dbReference>
<evidence type="ECO:0000313" key="6">
    <source>
        <dbReference type="Proteomes" id="UP000501982"/>
    </source>
</evidence>
<dbReference type="Proteomes" id="UP000195950">
    <property type="component" value="Unassembled WGS sequence"/>
</dbReference>
<dbReference type="InterPro" id="IPR050312">
    <property type="entry name" value="IolE/XylAMocC-like"/>
</dbReference>
<accession>A0A1Y4ISN4</accession>
<keyword evidence="1" id="KW-0732">Signal</keyword>
<protein>
    <submittedName>
        <fullName evidence="4">Sugar phosphate isomerase/epimerase</fullName>
    </submittedName>
    <submittedName>
        <fullName evidence="3">Xylose isomerase</fullName>
    </submittedName>
</protein>
<dbReference type="InterPro" id="IPR013022">
    <property type="entry name" value="Xyl_isomerase-like_TIM-brl"/>
</dbReference>
<dbReference type="Pfam" id="PF01261">
    <property type="entry name" value="AP_endonuc_2"/>
    <property type="match status" value="1"/>
</dbReference>
<feature type="chain" id="PRO_5033290221" evidence="1">
    <location>
        <begin position="23"/>
        <end position="271"/>
    </location>
</feature>
<reference evidence="5" key="1">
    <citation type="submission" date="2017-04" db="EMBL/GenBank/DDBJ databases">
        <title>Function of individual gut microbiota members based on whole genome sequencing of pure cultures obtained from chicken caecum.</title>
        <authorList>
            <person name="Medvecky M."/>
            <person name="Cejkova D."/>
            <person name="Polansky O."/>
            <person name="Karasova D."/>
            <person name="Kubasova T."/>
            <person name="Cizek A."/>
            <person name="Rychlik I."/>
        </authorList>
    </citation>
    <scope>NUCLEOTIDE SEQUENCE [LARGE SCALE GENOMIC DNA]</scope>
    <source>
        <strain evidence="5">An199</strain>
    </source>
</reference>
<feature type="signal peptide" evidence="1">
    <location>
        <begin position="1"/>
        <end position="22"/>
    </location>
</feature>
<dbReference type="EMBL" id="CP051672">
    <property type="protein sequence ID" value="QJE26828.1"/>
    <property type="molecule type" value="Genomic_DNA"/>
</dbReference>
<evidence type="ECO:0000256" key="1">
    <source>
        <dbReference type="SAM" id="SignalP"/>
    </source>
</evidence>
<dbReference type="RefSeq" id="WP_057319811.1">
    <property type="nucleotide sequence ID" value="NZ_CAJSZN010000006.1"/>
</dbReference>
<dbReference type="Gene3D" id="3.20.20.150">
    <property type="entry name" value="Divalent-metal-dependent TIM barrel enzymes"/>
    <property type="match status" value="1"/>
</dbReference>
<reference evidence="3" key="2">
    <citation type="journal article" date="2018" name="BMC Genomics">
        <title>Whole genome sequencing and function prediction of 133 gut anaerobes isolated from chicken caecum in pure cultures.</title>
        <authorList>
            <person name="Medvecky M."/>
            <person name="Cejkova D."/>
            <person name="Polansky O."/>
            <person name="Karasova D."/>
            <person name="Kubasova T."/>
            <person name="Cizek A."/>
            <person name="Rychlik I."/>
        </authorList>
    </citation>
    <scope>NUCLEOTIDE SEQUENCE</scope>
    <source>
        <strain evidence="3">An199</strain>
    </source>
</reference>
<dbReference type="Proteomes" id="UP000501982">
    <property type="component" value="Chromosome"/>
</dbReference>
<dbReference type="AlphaFoldDB" id="A0A1Y4ISN4"/>
<evidence type="ECO:0000313" key="5">
    <source>
        <dbReference type="Proteomes" id="UP000195950"/>
    </source>
</evidence>
<dbReference type="EMBL" id="NFJX01000004">
    <property type="protein sequence ID" value="OUP20641.1"/>
    <property type="molecule type" value="Genomic_DNA"/>
</dbReference>
<feature type="domain" description="Xylose isomerase-like TIM barrel" evidence="2">
    <location>
        <begin position="134"/>
        <end position="269"/>
    </location>
</feature>
<keyword evidence="3" id="KW-0413">Isomerase</keyword>
<evidence type="ECO:0000313" key="3">
    <source>
        <dbReference type="EMBL" id="OUP20641.1"/>
    </source>
</evidence>
<dbReference type="SUPFAM" id="SSF51658">
    <property type="entry name" value="Xylose isomerase-like"/>
    <property type="match status" value="1"/>
</dbReference>
<organism evidence="3 5">
    <name type="scientific">Parabacteroides distasonis</name>
    <dbReference type="NCBI Taxonomy" id="823"/>
    <lineage>
        <taxon>Bacteria</taxon>
        <taxon>Pseudomonadati</taxon>
        <taxon>Bacteroidota</taxon>
        <taxon>Bacteroidia</taxon>
        <taxon>Bacteroidales</taxon>
        <taxon>Tannerellaceae</taxon>
        <taxon>Parabacteroides</taxon>
    </lineage>
</organism>
<dbReference type="PANTHER" id="PTHR12110">
    <property type="entry name" value="HYDROXYPYRUVATE ISOMERASE"/>
    <property type="match status" value="1"/>
</dbReference>
<proteinExistence type="predicted"/>
<sequence>MKRYIILALCTVMLLGQAVQLAAQKADWKVGIQTWTFHNLTLMETLDKTQQLGMGYAEAFFFQELGAPFPKETYLNYDLSDDDCALLRHEFKKRGIKPIAFGVASYGTNEEWDKFFAFAHKIGAHIVTVEPELNQLDYIESLAKKYDMEVAIHNHPSPCIYASAEVVEKALKGRSPLMGVCADIGHWKRVGEDPLKNLQKLSGRIKVAHLKDLTDKMEDATWGTGILPVKAFVNELKRQHFNGLISIEYDDFKSDIQEIRNSLEFLRKCSK</sequence>
<dbReference type="InterPro" id="IPR036237">
    <property type="entry name" value="Xyl_isomerase-like_sf"/>
</dbReference>
<evidence type="ECO:0000259" key="2">
    <source>
        <dbReference type="Pfam" id="PF01261"/>
    </source>
</evidence>